<reference evidence="6 7" key="1">
    <citation type="submission" date="2019-07" db="EMBL/GenBank/DDBJ databases">
        <title>Genomic Encyclopedia of Type Strains, Phase I: the one thousand microbial genomes (KMG-I) project.</title>
        <authorList>
            <person name="Kyrpides N."/>
        </authorList>
    </citation>
    <scope>NUCLEOTIDE SEQUENCE [LARGE SCALE GENOMIC DNA]</scope>
    <source>
        <strain evidence="6 7">DSM 13558</strain>
    </source>
</reference>
<dbReference type="Gene3D" id="3.30.413.10">
    <property type="entry name" value="Sulfite Reductase Hemoprotein, domain 1"/>
    <property type="match status" value="1"/>
</dbReference>
<proteinExistence type="predicted"/>
<keyword evidence="4" id="KW-0411">Iron-sulfur</keyword>
<dbReference type="GO" id="GO:0020037">
    <property type="term" value="F:heme binding"/>
    <property type="evidence" value="ECO:0007669"/>
    <property type="project" value="InterPro"/>
</dbReference>
<evidence type="ECO:0000259" key="5">
    <source>
        <dbReference type="PROSITE" id="PS51379"/>
    </source>
</evidence>
<organism evidence="6 7">
    <name type="scientific">Sedimentibacter saalensis</name>
    <dbReference type="NCBI Taxonomy" id="130788"/>
    <lineage>
        <taxon>Bacteria</taxon>
        <taxon>Bacillati</taxon>
        <taxon>Bacillota</taxon>
        <taxon>Tissierellia</taxon>
        <taxon>Sedimentibacter</taxon>
    </lineage>
</organism>
<dbReference type="OrthoDB" id="9800558at2"/>
<keyword evidence="7" id="KW-1185">Reference proteome</keyword>
<dbReference type="PANTHER" id="PTHR11493:SF54">
    <property type="entry name" value="ANAEROBIC SULFITE REDUCTASE SUBUNIT C"/>
    <property type="match status" value="1"/>
</dbReference>
<dbReference type="EMBL" id="VLKH01000004">
    <property type="protein sequence ID" value="TWH80653.1"/>
    <property type="molecule type" value="Genomic_DNA"/>
</dbReference>
<dbReference type="GO" id="GO:0051539">
    <property type="term" value="F:4 iron, 4 sulfur cluster binding"/>
    <property type="evidence" value="ECO:0007669"/>
    <property type="project" value="UniProtKB-KW"/>
</dbReference>
<accession>A0A562JC22</accession>
<dbReference type="GO" id="GO:0046872">
    <property type="term" value="F:metal ion binding"/>
    <property type="evidence" value="ECO:0007669"/>
    <property type="project" value="UniProtKB-KW"/>
</dbReference>
<dbReference type="SUPFAM" id="SSF55124">
    <property type="entry name" value="Nitrite/Sulfite reductase N-terminal domain-like"/>
    <property type="match status" value="1"/>
</dbReference>
<dbReference type="RefSeq" id="WP_145082675.1">
    <property type="nucleotide sequence ID" value="NZ_JAYFNS010000003.1"/>
</dbReference>
<dbReference type="InterPro" id="IPR036136">
    <property type="entry name" value="Nit/Sulf_reduc_fer-like_dom_sf"/>
</dbReference>
<dbReference type="GO" id="GO:0009337">
    <property type="term" value="C:sulfite reductase complex (NADPH)"/>
    <property type="evidence" value="ECO:0007669"/>
    <property type="project" value="TreeGrafter"/>
</dbReference>
<dbReference type="SUPFAM" id="SSF56014">
    <property type="entry name" value="Nitrite and sulphite reductase 4Fe-4S domain-like"/>
    <property type="match status" value="1"/>
</dbReference>
<dbReference type="PROSITE" id="PS51379">
    <property type="entry name" value="4FE4S_FER_2"/>
    <property type="match status" value="2"/>
</dbReference>
<evidence type="ECO:0000256" key="4">
    <source>
        <dbReference type="ARBA" id="ARBA00023014"/>
    </source>
</evidence>
<evidence type="ECO:0000256" key="1">
    <source>
        <dbReference type="ARBA" id="ARBA00022485"/>
    </source>
</evidence>
<comment type="caution">
    <text evidence="6">The sequence shown here is derived from an EMBL/GenBank/DDBJ whole genome shotgun (WGS) entry which is preliminary data.</text>
</comment>
<dbReference type="Pfam" id="PF01077">
    <property type="entry name" value="NIR_SIR"/>
    <property type="match status" value="1"/>
</dbReference>
<dbReference type="GO" id="GO:0016002">
    <property type="term" value="F:sulfite reductase activity"/>
    <property type="evidence" value="ECO:0007669"/>
    <property type="project" value="TreeGrafter"/>
</dbReference>
<dbReference type="Gene3D" id="3.30.70.20">
    <property type="match status" value="1"/>
</dbReference>
<dbReference type="InterPro" id="IPR006067">
    <property type="entry name" value="NO2/SO3_Rdtase_4Fe4S_dom"/>
</dbReference>
<name>A0A562JC22_9FIRM</name>
<keyword evidence="1" id="KW-0004">4Fe-4S</keyword>
<dbReference type="InterPro" id="IPR045854">
    <property type="entry name" value="NO2/SO3_Rdtase_4Fe4S_sf"/>
</dbReference>
<feature type="domain" description="4Fe-4S ferredoxin-type" evidence="5">
    <location>
        <begin position="194"/>
        <end position="222"/>
    </location>
</feature>
<keyword evidence="3" id="KW-0408">Iron</keyword>
<dbReference type="PANTHER" id="PTHR11493">
    <property type="entry name" value="SULFITE REDUCTASE [NADPH] SUBUNIT BETA-RELATED"/>
    <property type="match status" value="1"/>
</dbReference>
<evidence type="ECO:0000256" key="2">
    <source>
        <dbReference type="ARBA" id="ARBA00022723"/>
    </source>
</evidence>
<evidence type="ECO:0000313" key="6">
    <source>
        <dbReference type="EMBL" id="TWH80653.1"/>
    </source>
</evidence>
<dbReference type="InterPro" id="IPR045169">
    <property type="entry name" value="NO2/SO3_Rdtase_4Fe4S_prot"/>
</dbReference>
<dbReference type="InterPro" id="IPR017896">
    <property type="entry name" value="4Fe4S_Fe-S-bd"/>
</dbReference>
<dbReference type="Proteomes" id="UP000315343">
    <property type="component" value="Unassembled WGS sequence"/>
</dbReference>
<dbReference type="SUPFAM" id="SSF54862">
    <property type="entry name" value="4Fe-4S ferredoxins"/>
    <property type="match status" value="1"/>
</dbReference>
<dbReference type="AlphaFoldDB" id="A0A562JC22"/>
<gene>
    <name evidence="6" type="ORF">LY60_01915</name>
</gene>
<dbReference type="GO" id="GO:0000103">
    <property type="term" value="P:sulfate assimilation"/>
    <property type="evidence" value="ECO:0007669"/>
    <property type="project" value="TreeGrafter"/>
</dbReference>
<evidence type="ECO:0000256" key="3">
    <source>
        <dbReference type="ARBA" id="ARBA00023004"/>
    </source>
</evidence>
<evidence type="ECO:0000313" key="7">
    <source>
        <dbReference type="Proteomes" id="UP000315343"/>
    </source>
</evidence>
<keyword evidence="2" id="KW-0479">Metal-binding</keyword>
<dbReference type="Pfam" id="PF03460">
    <property type="entry name" value="NIR_SIR_ferr"/>
    <property type="match status" value="1"/>
</dbReference>
<dbReference type="GO" id="GO:0050311">
    <property type="term" value="F:sulfite reductase (ferredoxin) activity"/>
    <property type="evidence" value="ECO:0007669"/>
    <property type="project" value="TreeGrafter"/>
</dbReference>
<feature type="domain" description="4Fe-4S ferredoxin-type" evidence="5">
    <location>
        <begin position="162"/>
        <end position="193"/>
    </location>
</feature>
<protein>
    <submittedName>
        <fullName evidence="6">Dissimilatory sulfite reductase (Desulfoviridin) alpha/beta subunit</fullName>
    </submittedName>
</protein>
<sequence>MEITAEQRKKVKGEGFLSNNDMEHFSARIITENGVLTSKQMKNLTLVAEKYGNGQITFTSRLTVELPGIKFEDIEAVKNHVAEDNMNIGGTGSRVRPVVACKGTVCTNGFFDTQEMATEIHNRFYTGYRSVTLPHKFKIAVGGCPNNCVKPDLNDLGIVGQMVPNYNQDKCRGCKKCSIENVCPMNAAKVVNKKLVIDKEICINCGICINKCAFDSIPDGNKGYKVYVGGRWGKKIRMGSPLRKLFTKEEAMDVVEKAILLFKLKGLTGERFASTVDRLGVDEAEKILVSDNIMDRKGEILGIKTKGGATC</sequence>
<dbReference type="InterPro" id="IPR005117">
    <property type="entry name" value="NiRdtase/SiRdtase_haem-b_fer"/>
</dbReference>